<evidence type="ECO:0000313" key="4">
    <source>
        <dbReference type="EMBL" id="HGI74531.1"/>
    </source>
</evidence>
<dbReference type="Gene3D" id="3.40.109.10">
    <property type="entry name" value="NADH Oxidase"/>
    <property type="match status" value="1"/>
</dbReference>
<comment type="caution">
    <text evidence="4">The sequence shown here is derived from an EMBL/GenBank/DDBJ whole genome shotgun (WGS) entry which is preliminary data.</text>
</comment>
<dbReference type="InterPro" id="IPR029479">
    <property type="entry name" value="Nitroreductase"/>
</dbReference>
<dbReference type="EMBL" id="DTEN01000100">
    <property type="protein sequence ID" value="HGI74531.1"/>
    <property type="molecule type" value="Genomic_DNA"/>
</dbReference>
<keyword evidence="2" id="KW-0560">Oxidoreductase</keyword>
<dbReference type="AlphaFoldDB" id="A0A7V3YKZ1"/>
<gene>
    <name evidence="4" type="ORF">ENU96_02460</name>
</gene>
<dbReference type="PANTHER" id="PTHR43673">
    <property type="entry name" value="NAD(P)H NITROREDUCTASE YDGI-RELATED"/>
    <property type="match status" value="1"/>
</dbReference>
<organism evidence="4">
    <name type="scientific">Candidatus Caldatribacterium californiense</name>
    <dbReference type="NCBI Taxonomy" id="1454726"/>
    <lineage>
        <taxon>Bacteria</taxon>
        <taxon>Pseudomonadati</taxon>
        <taxon>Atribacterota</taxon>
        <taxon>Atribacteria</taxon>
        <taxon>Atribacterales</taxon>
        <taxon>Candidatus Caldatribacteriaceae</taxon>
        <taxon>Candidatus Caldatribacterium</taxon>
    </lineage>
</organism>
<proteinExistence type="inferred from homology"/>
<dbReference type="SUPFAM" id="SSF55469">
    <property type="entry name" value="FMN-dependent nitroreductase-like"/>
    <property type="match status" value="1"/>
</dbReference>
<comment type="similarity">
    <text evidence="1">Belongs to the nitroreductase family.</text>
</comment>
<feature type="domain" description="Nitroreductase" evidence="3">
    <location>
        <begin position="13"/>
        <end position="171"/>
    </location>
</feature>
<evidence type="ECO:0000259" key="3">
    <source>
        <dbReference type="Pfam" id="PF00881"/>
    </source>
</evidence>
<dbReference type="GO" id="GO:0016491">
    <property type="term" value="F:oxidoreductase activity"/>
    <property type="evidence" value="ECO:0007669"/>
    <property type="project" value="UniProtKB-KW"/>
</dbReference>
<dbReference type="PANTHER" id="PTHR43673:SF10">
    <property type="entry name" value="NADH DEHYDROGENASE_NAD(P)H NITROREDUCTASE XCC3605-RELATED"/>
    <property type="match status" value="1"/>
</dbReference>
<accession>A0A7V3YKZ1</accession>
<evidence type="ECO:0000256" key="1">
    <source>
        <dbReference type="ARBA" id="ARBA00007118"/>
    </source>
</evidence>
<sequence>MENSLENVVLGTIKARRSVRAYSPKKVEEEKIQAILEAAVFAPSARNGQPWFFTVIENEGLLEEMNEATKSIMLSSGDEFLESRARQENFHVFHHAKTVILVSGKEDHPSAPVDCAAATENMLLAAKSLGVASCWIGFAGLLFSSPKGEAYRKLLQIPEGYRPLWAVALGYALDYPGEAPPRNRNVVAWVR</sequence>
<reference evidence="4" key="1">
    <citation type="journal article" date="2020" name="mSystems">
        <title>Genome- and Community-Level Interaction Insights into Carbon Utilization and Element Cycling Functions of Hydrothermarchaeota in Hydrothermal Sediment.</title>
        <authorList>
            <person name="Zhou Z."/>
            <person name="Liu Y."/>
            <person name="Xu W."/>
            <person name="Pan J."/>
            <person name="Luo Z.H."/>
            <person name="Li M."/>
        </authorList>
    </citation>
    <scope>NUCLEOTIDE SEQUENCE [LARGE SCALE GENOMIC DNA]</scope>
    <source>
        <strain evidence="4">SpSt-716</strain>
    </source>
</reference>
<name>A0A7V3YKZ1_9BACT</name>
<protein>
    <submittedName>
        <fullName evidence="4">Nitroreductase</fullName>
    </submittedName>
</protein>
<dbReference type="Pfam" id="PF00881">
    <property type="entry name" value="Nitroreductase"/>
    <property type="match status" value="1"/>
</dbReference>
<dbReference type="InterPro" id="IPR000415">
    <property type="entry name" value="Nitroreductase-like"/>
</dbReference>
<evidence type="ECO:0000256" key="2">
    <source>
        <dbReference type="ARBA" id="ARBA00023002"/>
    </source>
</evidence>